<dbReference type="SUPFAM" id="SSF55961">
    <property type="entry name" value="Bet v1-like"/>
    <property type="match status" value="1"/>
</dbReference>
<sequence length="167" mass="18147">MTAPDAWGVLSTSPGGTSVTFERRYATSADDLWAAVTEPERIARWLGPVYGDLEVGGRYELRMGDDVPGADENATGEVLECDPPRSFAVSWLFPAELVTRVEVSVRPDGAGAILVLVHRELEVAAARGYLAGWHASLDQLEDHVADAPVRSWQDAFEAVLPHYRGEA</sequence>
<dbReference type="InterPro" id="IPR013538">
    <property type="entry name" value="ASHA1/2-like_C"/>
</dbReference>
<dbReference type="Proteomes" id="UP001321453">
    <property type="component" value="Unassembled WGS sequence"/>
</dbReference>
<protein>
    <submittedName>
        <fullName evidence="3">SRPBCC family protein</fullName>
    </submittedName>
</protein>
<dbReference type="Gene3D" id="3.30.530.20">
    <property type="match status" value="1"/>
</dbReference>
<evidence type="ECO:0000313" key="3">
    <source>
        <dbReference type="EMBL" id="MDM7832004.1"/>
    </source>
</evidence>
<gene>
    <name evidence="3" type="ORF">QRT05_11725</name>
</gene>
<feature type="domain" description="Activator of Hsp90 ATPase homologue 1/2-like C-terminal" evidence="2">
    <location>
        <begin position="27"/>
        <end position="144"/>
    </location>
</feature>
<comment type="caution">
    <text evidence="3">The sequence shown here is derived from an EMBL/GenBank/DDBJ whole genome shotgun (WGS) entry which is preliminary data.</text>
</comment>
<evidence type="ECO:0000256" key="1">
    <source>
        <dbReference type="ARBA" id="ARBA00006817"/>
    </source>
</evidence>
<accession>A0ABT7S8Q2</accession>
<dbReference type="InterPro" id="IPR023393">
    <property type="entry name" value="START-like_dom_sf"/>
</dbReference>
<keyword evidence="4" id="KW-1185">Reference proteome</keyword>
<dbReference type="CDD" id="cd08899">
    <property type="entry name" value="SRPBCC_CalC_Aha1-like_6"/>
    <property type="match status" value="1"/>
</dbReference>
<comment type="similarity">
    <text evidence="1">Belongs to the AHA1 family.</text>
</comment>
<proteinExistence type="inferred from homology"/>
<evidence type="ECO:0000313" key="4">
    <source>
        <dbReference type="Proteomes" id="UP001321453"/>
    </source>
</evidence>
<name>A0ABT7S8Q2_9CELL</name>
<dbReference type="Pfam" id="PF08327">
    <property type="entry name" value="AHSA1"/>
    <property type="match status" value="1"/>
</dbReference>
<evidence type="ECO:0000259" key="2">
    <source>
        <dbReference type="Pfam" id="PF08327"/>
    </source>
</evidence>
<dbReference type="EMBL" id="JAUCGR010000003">
    <property type="protein sequence ID" value="MDM7832004.1"/>
    <property type="molecule type" value="Genomic_DNA"/>
</dbReference>
<reference evidence="3 4" key="1">
    <citation type="submission" date="2023-06" db="EMBL/GenBank/DDBJ databases">
        <title>Cellulomonas sp. MW9 Whole genome sequence.</title>
        <authorList>
            <person name="Park S."/>
        </authorList>
    </citation>
    <scope>NUCLEOTIDE SEQUENCE [LARGE SCALE GENOMIC DNA]</scope>
    <source>
        <strain evidence="3 4">MW9</strain>
    </source>
</reference>
<dbReference type="RefSeq" id="WP_289447457.1">
    <property type="nucleotide sequence ID" value="NZ_JAUCGR010000003.1"/>
</dbReference>
<organism evidence="3 4">
    <name type="scientific">Cellulomonas edaphi</name>
    <dbReference type="NCBI Taxonomy" id="3053468"/>
    <lineage>
        <taxon>Bacteria</taxon>
        <taxon>Bacillati</taxon>
        <taxon>Actinomycetota</taxon>
        <taxon>Actinomycetes</taxon>
        <taxon>Micrococcales</taxon>
        <taxon>Cellulomonadaceae</taxon>
        <taxon>Cellulomonas</taxon>
    </lineage>
</organism>